<dbReference type="PANTHER" id="PTHR47981">
    <property type="entry name" value="RAB FAMILY"/>
    <property type="match status" value="1"/>
</dbReference>
<dbReference type="GO" id="GO:0008333">
    <property type="term" value="P:endosome to lysosome transport"/>
    <property type="evidence" value="ECO:0007669"/>
    <property type="project" value="TreeGrafter"/>
</dbReference>
<name>A0A1I7W9F2_HETBA</name>
<dbReference type="WBParaSite" id="Hba_01285">
    <property type="protein sequence ID" value="Hba_01285"/>
    <property type="gene ID" value="Hba_01285"/>
</dbReference>
<evidence type="ECO:0000256" key="2">
    <source>
        <dbReference type="ARBA" id="ARBA00022741"/>
    </source>
</evidence>
<dbReference type="SMART" id="SM00175">
    <property type="entry name" value="RAB"/>
    <property type="match status" value="1"/>
</dbReference>
<evidence type="ECO:0000313" key="5">
    <source>
        <dbReference type="WBParaSite" id="Hba_01285"/>
    </source>
</evidence>
<dbReference type="PROSITE" id="PS51419">
    <property type="entry name" value="RAB"/>
    <property type="match status" value="1"/>
</dbReference>
<dbReference type="GO" id="GO:0005764">
    <property type="term" value="C:lysosome"/>
    <property type="evidence" value="ECO:0007669"/>
    <property type="project" value="TreeGrafter"/>
</dbReference>
<keyword evidence="2" id="KW-0547">Nucleotide-binding</keyword>
<protein>
    <submittedName>
        <fullName evidence="5">GTP-binding protein</fullName>
    </submittedName>
</protein>
<dbReference type="Proteomes" id="UP000095283">
    <property type="component" value="Unplaced"/>
</dbReference>
<keyword evidence="3" id="KW-0342">GTP-binding</keyword>
<sequence length="82" mass="9445">MSTKDKKQYSYKILVIGDPGTGKTSIIRRFVHNVFTANYKATIGVDFAMKKMVVDDKTLVYLQMWDISGGFKYIKCESFITY</sequence>
<dbReference type="GO" id="GO:0005525">
    <property type="term" value="F:GTP binding"/>
    <property type="evidence" value="ECO:0007669"/>
    <property type="project" value="UniProtKB-KW"/>
</dbReference>
<keyword evidence="4" id="KW-1185">Reference proteome</keyword>
<comment type="similarity">
    <text evidence="1">Belongs to the small GTPase superfamily. Rab family.</text>
</comment>
<reference evidence="5" key="1">
    <citation type="submission" date="2016-11" db="UniProtKB">
        <authorList>
            <consortium name="WormBaseParasite"/>
        </authorList>
    </citation>
    <scope>IDENTIFICATION</scope>
</reference>
<accession>A0A1I7W9F2</accession>
<dbReference type="InterPro" id="IPR027417">
    <property type="entry name" value="P-loop_NTPase"/>
</dbReference>
<proteinExistence type="inferred from homology"/>
<dbReference type="Pfam" id="PF08477">
    <property type="entry name" value="Roc"/>
    <property type="match status" value="1"/>
</dbReference>
<dbReference type="PANTHER" id="PTHR47981:SF39">
    <property type="entry name" value="RAS-RELATED PROTEIN RAB"/>
    <property type="match status" value="1"/>
</dbReference>
<dbReference type="GO" id="GO:0045335">
    <property type="term" value="C:phagocytic vesicle"/>
    <property type="evidence" value="ECO:0007669"/>
    <property type="project" value="TreeGrafter"/>
</dbReference>
<dbReference type="GO" id="GO:0090385">
    <property type="term" value="P:phagosome-lysosome fusion"/>
    <property type="evidence" value="ECO:0007669"/>
    <property type="project" value="TreeGrafter"/>
</dbReference>
<organism evidence="4 5">
    <name type="scientific">Heterorhabditis bacteriophora</name>
    <name type="common">Entomopathogenic nematode worm</name>
    <dbReference type="NCBI Taxonomy" id="37862"/>
    <lineage>
        <taxon>Eukaryota</taxon>
        <taxon>Metazoa</taxon>
        <taxon>Ecdysozoa</taxon>
        <taxon>Nematoda</taxon>
        <taxon>Chromadorea</taxon>
        <taxon>Rhabditida</taxon>
        <taxon>Rhabditina</taxon>
        <taxon>Rhabditomorpha</taxon>
        <taxon>Strongyloidea</taxon>
        <taxon>Heterorhabditidae</taxon>
        <taxon>Heterorhabditis</taxon>
    </lineage>
</organism>
<evidence type="ECO:0000256" key="1">
    <source>
        <dbReference type="ARBA" id="ARBA00006270"/>
    </source>
</evidence>
<dbReference type="Gene3D" id="3.40.50.300">
    <property type="entry name" value="P-loop containing nucleotide triphosphate hydrolases"/>
    <property type="match status" value="1"/>
</dbReference>
<evidence type="ECO:0000256" key="3">
    <source>
        <dbReference type="ARBA" id="ARBA00023134"/>
    </source>
</evidence>
<dbReference type="GO" id="GO:0005770">
    <property type="term" value="C:late endosome"/>
    <property type="evidence" value="ECO:0007669"/>
    <property type="project" value="TreeGrafter"/>
</dbReference>
<dbReference type="AlphaFoldDB" id="A0A1I7W9F2"/>
<dbReference type="SUPFAM" id="SSF52540">
    <property type="entry name" value="P-loop containing nucleoside triphosphate hydrolases"/>
    <property type="match status" value="1"/>
</dbReference>
<evidence type="ECO:0000313" key="4">
    <source>
        <dbReference type="Proteomes" id="UP000095283"/>
    </source>
</evidence>
<dbReference type="PRINTS" id="PR00449">
    <property type="entry name" value="RASTRNSFRMNG"/>
</dbReference>